<dbReference type="PRINTS" id="PR00406">
    <property type="entry name" value="CYTB5RDTASE"/>
</dbReference>
<feature type="domain" description="FAD-binding FR-type" evidence="15">
    <location>
        <begin position="313"/>
        <end position="428"/>
    </location>
</feature>
<evidence type="ECO:0000313" key="17">
    <source>
        <dbReference type="Proteomes" id="UP000887568"/>
    </source>
</evidence>
<dbReference type="InterPro" id="IPR017927">
    <property type="entry name" value="FAD-bd_FR_type"/>
</dbReference>
<dbReference type="RefSeq" id="XP_038077617.1">
    <property type="nucleotide sequence ID" value="XM_038221689.1"/>
</dbReference>
<feature type="domain" description="Cytochrome b5 heme-binding" evidence="13">
    <location>
        <begin position="69"/>
        <end position="145"/>
    </location>
</feature>
<evidence type="ECO:0000256" key="2">
    <source>
        <dbReference type="ARBA" id="ARBA00012011"/>
    </source>
</evidence>
<dbReference type="SUPFAM" id="SSF55856">
    <property type="entry name" value="Cytochrome b5-like heme/steroid binding domain"/>
    <property type="match status" value="1"/>
</dbReference>
<dbReference type="InterPro" id="IPR039261">
    <property type="entry name" value="FNR_nucleotide-bd"/>
</dbReference>
<dbReference type="Gene3D" id="3.10.120.10">
    <property type="entry name" value="Cytochrome b5-like heme/steroid binding domain"/>
    <property type="match status" value="1"/>
</dbReference>
<dbReference type="OrthoDB" id="432299at2759"/>
<dbReference type="FunFam" id="3.40.50.80:FF:000021">
    <property type="entry name" value="Cytochrome b5 reductase 4"/>
    <property type="match status" value="1"/>
</dbReference>
<keyword evidence="6" id="KW-0560">Oxidoreductase</keyword>
<dbReference type="SUPFAM" id="SSF52343">
    <property type="entry name" value="Ferredoxin reductase-like, C-terminal NADP-linked domain"/>
    <property type="match status" value="1"/>
</dbReference>
<dbReference type="InterPro" id="IPR001433">
    <property type="entry name" value="OxRdtase_FAD/NAD-bd"/>
</dbReference>
<keyword evidence="8" id="KW-0520">NAD</keyword>
<dbReference type="InterPro" id="IPR017938">
    <property type="entry name" value="Riboflavin_synthase-like_b-brl"/>
</dbReference>
<dbReference type="GeneID" id="119745377"/>
<dbReference type="PROSITE" id="PS50255">
    <property type="entry name" value="CYTOCHROME_B5_2"/>
    <property type="match status" value="1"/>
</dbReference>
<evidence type="ECO:0000256" key="5">
    <source>
        <dbReference type="ARBA" id="ARBA00022723"/>
    </source>
</evidence>
<evidence type="ECO:0000259" key="15">
    <source>
        <dbReference type="PROSITE" id="PS51384"/>
    </source>
</evidence>
<keyword evidence="4" id="KW-0349">Heme</keyword>
<dbReference type="InterPro" id="IPR008978">
    <property type="entry name" value="HSP20-like_chaperone"/>
</dbReference>
<protein>
    <recommendedName>
        <fullName evidence="3">Cytochrome b5 reductase 4</fullName>
        <ecNumber evidence="2">1.6.2.2</ecNumber>
    </recommendedName>
    <alternativeName>
        <fullName evidence="10">Flavohemoprotein b5/b5R</fullName>
    </alternativeName>
    <alternativeName>
        <fullName evidence="9">cb5/cb5R</fullName>
    </alternativeName>
</protein>
<dbReference type="InterPro" id="IPR001199">
    <property type="entry name" value="Cyt_B5-like_heme/steroid-bd"/>
</dbReference>
<dbReference type="PANTHER" id="PTHR46237:SF1">
    <property type="entry name" value="CYTOCHROME B5 REDUCTASE 4"/>
    <property type="match status" value="1"/>
</dbReference>
<keyword evidence="5" id="KW-0479">Metal-binding</keyword>
<evidence type="ECO:0000256" key="9">
    <source>
        <dbReference type="ARBA" id="ARBA00030883"/>
    </source>
</evidence>
<evidence type="ECO:0000256" key="3">
    <source>
        <dbReference type="ARBA" id="ARBA00022339"/>
    </source>
</evidence>
<evidence type="ECO:0000313" key="16">
    <source>
        <dbReference type="EnsemblMetazoa" id="XP_038077617.1"/>
    </source>
</evidence>
<dbReference type="Pfam" id="PF00173">
    <property type="entry name" value="Cyt-b5"/>
    <property type="match status" value="1"/>
</dbReference>
<dbReference type="InterPro" id="IPR008333">
    <property type="entry name" value="Cbr1-like_FAD-bd_dom"/>
</dbReference>
<evidence type="ECO:0000256" key="10">
    <source>
        <dbReference type="ARBA" id="ARBA00031842"/>
    </source>
</evidence>
<keyword evidence="7" id="KW-0408">Iron</keyword>
<dbReference type="Proteomes" id="UP000887568">
    <property type="component" value="Unplaced"/>
</dbReference>
<dbReference type="AlphaFoldDB" id="A0A914BQ47"/>
<dbReference type="Gene3D" id="2.60.40.790">
    <property type="match status" value="1"/>
</dbReference>
<dbReference type="OMA" id="ERFSCTN"/>
<evidence type="ECO:0000256" key="1">
    <source>
        <dbReference type="ARBA" id="ARBA00006105"/>
    </source>
</evidence>
<feature type="domain" description="CS" evidence="14">
    <location>
        <begin position="201"/>
        <end position="296"/>
    </location>
</feature>
<dbReference type="GO" id="GO:0005737">
    <property type="term" value="C:cytoplasm"/>
    <property type="evidence" value="ECO:0007669"/>
    <property type="project" value="TreeGrafter"/>
</dbReference>
<dbReference type="SUPFAM" id="SSF49764">
    <property type="entry name" value="HSP20-like chaperones"/>
    <property type="match status" value="1"/>
</dbReference>
<dbReference type="InterPro" id="IPR018506">
    <property type="entry name" value="Cyt_B5_heme-BS"/>
</dbReference>
<dbReference type="Pfam" id="PF04969">
    <property type="entry name" value="CS"/>
    <property type="match status" value="1"/>
</dbReference>
<dbReference type="InterPro" id="IPR036400">
    <property type="entry name" value="Cyt_B5-like_heme/steroid_sf"/>
</dbReference>
<dbReference type="GO" id="GO:0046872">
    <property type="term" value="F:metal ion binding"/>
    <property type="evidence" value="ECO:0007669"/>
    <property type="project" value="UniProtKB-KW"/>
</dbReference>
<evidence type="ECO:0000256" key="7">
    <source>
        <dbReference type="ARBA" id="ARBA00023004"/>
    </source>
</evidence>
<dbReference type="GO" id="GO:0090524">
    <property type="term" value="F:cytochrome-b5 reductase activity, acting on NADH"/>
    <property type="evidence" value="ECO:0007669"/>
    <property type="project" value="UniProtKB-EC"/>
</dbReference>
<dbReference type="PROSITE" id="PS00191">
    <property type="entry name" value="CYTOCHROME_B5_1"/>
    <property type="match status" value="1"/>
</dbReference>
<name>A0A914BQ47_PATMI</name>
<accession>A0A914BQ47</accession>
<dbReference type="EnsemblMetazoa" id="XM_038221689.1">
    <property type="protein sequence ID" value="XP_038077617.1"/>
    <property type="gene ID" value="LOC119745377"/>
</dbReference>
<evidence type="ECO:0000256" key="11">
    <source>
        <dbReference type="ARBA" id="ARBA00047682"/>
    </source>
</evidence>
<dbReference type="PROSITE" id="PS51384">
    <property type="entry name" value="FAD_FR"/>
    <property type="match status" value="1"/>
</dbReference>
<evidence type="ECO:0000259" key="14">
    <source>
        <dbReference type="PROSITE" id="PS51203"/>
    </source>
</evidence>
<evidence type="ECO:0000256" key="6">
    <source>
        <dbReference type="ARBA" id="ARBA00023002"/>
    </source>
</evidence>
<sequence>MFSSGGGLQVPKPQFPALNSPQRAGAAGVLTTASNGTRKVALAPGHSLMDWIRLGQKEGRKLNGIGGQNCVVSPEELARHNKVEDAWMSIRGKVYNVTPYMSFHPGGEDEMMRGAGGDGTSLFDDVHQWVNLESMLEKCYVGQLRKTIDIRNPSTKGVIKRVGEMKATSAATLAPPAPVNTGLTSTTQPVVEEPVPADYQKPKARYDWYQNGEKITVTIYAKCKSVSTEHLIIDRKKRDLRATLFLDDHVYTVHFDLFEEVTGECGEGIKVIAGPVHRVIFVLNKKNPDIKWVSLGKALEGNNTMIQRIDKEPTFRPCKVTTCQPLTHDIKLFGLELPSGCHMCLPTGYHVHLRVNVDGNDITRPYTAVPPSLLPPSYHGAETSGRIIHLMIKMYPDGQLTQQLSRLDVGDTVDASDYEGTFVESRLQRIDRLTLVAAGTGFTPMARLLDWCFGQQKQKPKHIKLIFFNKTEGDIPWRDDLTRLAETRHHNLEVVHVLSEPDQRWAGPRGRIRQELVEEFFWSPAQHPNETFLTCICGPTPFTQLAYKLSKAYGYANEMIHVFAA</sequence>
<dbReference type="Pfam" id="PF00970">
    <property type="entry name" value="FAD_binding_6"/>
    <property type="match status" value="1"/>
</dbReference>
<dbReference type="GO" id="GO:0020037">
    <property type="term" value="F:heme binding"/>
    <property type="evidence" value="ECO:0007669"/>
    <property type="project" value="InterPro"/>
</dbReference>
<dbReference type="PROSITE" id="PS51203">
    <property type="entry name" value="CS"/>
    <property type="match status" value="1"/>
</dbReference>
<dbReference type="InterPro" id="IPR007052">
    <property type="entry name" value="CS_dom"/>
</dbReference>
<dbReference type="FunFam" id="3.10.120.10:FF:000001">
    <property type="entry name" value="Cytochrome b5 reductase 4"/>
    <property type="match status" value="1"/>
</dbReference>
<dbReference type="CDD" id="cd06183">
    <property type="entry name" value="cyt_b5_reduct_like"/>
    <property type="match status" value="1"/>
</dbReference>
<dbReference type="Gene3D" id="3.40.50.80">
    <property type="entry name" value="Nucleotide-binding domain of ferredoxin-NADP reductase (FNR) module"/>
    <property type="match status" value="1"/>
</dbReference>
<organism evidence="16 17">
    <name type="scientific">Patiria miniata</name>
    <name type="common">Bat star</name>
    <name type="synonym">Asterina miniata</name>
    <dbReference type="NCBI Taxonomy" id="46514"/>
    <lineage>
        <taxon>Eukaryota</taxon>
        <taxon>Metazoa</taxon>
        <taxon>Echinodermata</taxon>
        <taxon>Eleutherozoa</taxon>
        <taxon>Asterozoa</taxon>
        <taxon>Asteroidea</taxon>
        <taxon>Valvatacea</taxon>
        <taxon>Valvatida</taxon>
        <taxon>Asterinidae</taxon>
        <taxon>Patiria</taxon>
    </lineage>
</organism>
<dbReference type="Pfam" id="PF00175">
    <property type="entry name" value="NAD_binding_1"/>
    <property type="match status" value="1"/>
</dbReference>
<evidence type="ECO:0000256" key="12">
    <source>
        <dbReference type="SAM" id="MobiDB-lite"/>
    </source>
</evidence>
<evidence type="ECO:0000256" key="4">
    <source>
        <dbReference type="ARBA" id="ARBA00022617"/>
    </source>
</evidence>
<proteinExistence type="inferred from homology"/>
<evidence type="ECO:0000256" key="8">
    <source>
        <dbReference type="ARBA" id="ARBA00023027"/>
    </source>
</evidence>
<evidence type="ECO:0000259" key="13">
    <source>
        <dbReference type="PROSITE" id="PS50255"/>
    </source>
</evidence>
<dbReference type="PRINTS" id="PR00363">
    <property type="entry name" value="CYTOCHROMEB5"/>
</dbReference>
<dbReference type="InterPro" id="IPR051872">
    <property type="entry name" value="Cytochrome_b5/Flavoprotein_Rdt"/>
</dbReference>
<keyword evidence="17" id="KW-1185">Reference proteome</keyword>
<dbReference type="SMART" id="SM01117">
    <property type="entry name" value="Cyt-b5"/>
    <property type="match status" value="1"/>
</dbReference>
<reference evidence="16" key="1">
    <citation type="submission" date="2022-11" db="UniProtKB">
        <authorList>
            <consortium name="EnsemblMetazoa"/>
        </authorList>
    </citation>
    <scope>IDENTIFICATION</scope>
</reference>
<dbReference type="PANTHER" id="PTHR46237">
    <property type="entry name" value="CYTOCHROME B5 REDUCTASE 4 FAMILY MEMBER"/>
    <property type="match status" value="1"/>
</dbReference>
<feature type="region of interest" description="Disordered" evidence="12">
    <location>
        <begin position="1"/>
        <end position="21"/>
    </location>
</feature>
<comment type="similarity">
    <text evidence="1">Belongs to the flavoprotein pyridine nucleotide cytochrome reductase family.</text>
</comment>
<comment type="catalytic activity">
    <reaction evidence="11">
        <text>2 Fe(III)-[cytochrome b5] + NADH = 2 Fe(II)-[cytochrome b5] + NAD(+) + H(+)</text>
        <dbReference type="Rhea" id="RHEA:46680"/>
        <dbReference type="Rhea" id="RHEA-COMP:10438"/>
        <dbReference type="Rhea" id="RHEA-COMP:10439"/>
        <dbReference type="ChEBI" id="CHEBI:15378"/>
        <dbReference type="ChEBI" id="CHEBI:29033"/>
        <dbReference type="ChEBI" id="CHEBI:29034"/>
        <dbReference type="ChEBI" id="CHEBI:57540"/>
        <dbReference type="ChEBI" id="CHEBI:57945"/>
        <dbReference type="EC" id="1.6.2.2"/>
    </reaction>
</comment>
<dbReference type="SUPFAM" id="SSF63380">
    <property type="entry name" value="Riboflavin synthase domain-like"/>
    <property type="match status" value="1"/>
</dbReference>
<dbReference type="EC" id="1.6.2.2" evidence="2"/>
<dbReference type="Gene3D" id="2.40.30.10">
    <property type="entry name" value="Translation factors"/>
    <property type="match status" value="1"/>
</dbReference>